<feature type="transmembrane region" description="Helical" evidence="1">
    <location>
        <begin position="27"/>
        <end position="47"/>
    </location>
</feature>
<organism evidence="2 3">
    <name type="scientific">Legionella bozemanae</name>
    <name type="common">Fluoribacter bozemanae</name>
    <dbReference type="NCBI Taxonomy" id="447"/>
    <lineage>
        <taxon>Bacteria</taxon>
        <taxon>Pseudomonadati</taxon>
        <taxon>Pseudomonadota</taxon>
        <taxon>Gammaproteobacteria</taxon>
        <taxon>Legionellales</taxon>
        <taxon>Legionellaceae</taxon>
        <taxon>Legionella</taxon>
    </lineage>
</organism>
<dbReference type="OrthoDB" id="283083at2"/>
<evidence type="ECO:0008006" key="4">
    <source>
        <dbReference type="Google" id="ProtNLM"/>
    </source>
</evidence>
<dbReference type="RefSeq" id="WP_058458291.1">
    <property type="nucleotide sequence ID" value="NZ_CAAAIY010000008.1"/>
</dbReference>
<sequence length="161" mass="18395">MANTDPLAQLKDIHLPPPIGWWPLAPGWYVLLGLVLLLAFILAYGVYKRYRNALAKKHALLLLNTYQKEYEEKHNGTQSSARISELLRRVALVYYPREQVASLHGEKWLNFLNETSKGTDFNSVKDLLLNAPFKTAETMDLKPLFSTAQLWIKQRGVPCSN</sequence>
<evidence type="ECO:0000256" key="1">
    <source>
        <dbReference type="SAM" id="Phobius"/>
    </source>
</evidence>
<protein>
    <recommendedName>
        <fullName evidence="4">DUF4381 domain-containing protein</fullName>
    </recommendedName>
</protein>
<keyword evidence="1" id="KW-0812">Transmembrane</keyword>
<keyword evidence="1" id="KW-1133">Transmembrane helix</keyword>
<dbReference type="InterPro" id="IPR025489">
    <property type="entry name" value="DUF4381"/>
</dbReference>
<dbReference type="PATRIC" id="fig|447.4.peg.641"/>
<name>A0A0W0RYQ1_LEGBO</name>
<keyword evidence="3" id="KW-1185">Reference proteome</keyword>
<dbReference type="AlphaFoldDB" id="A0A0W0RYQ1"/>
<dbReference type="Pfam" id="PF14316">
    <property type="entry name" value="DUF4381"/>
    <property type="match status" value="1"/>
</dbReference>
<evidence type="ECO:0000313" key="3">
    <source>
        <dbReference type="Proteomes" id="UP000054695"/>
    </source>
</evidence>
<dbReference type="EMBL" id="LNXU01000005">
    <property type="protein sequence ID" value="KTC76259.1"/>
    <property type="molecule type" value="Genomic_DNA"/>
</dbReference>
<reference evidence="2 3" key="1">
    <citation type="submission" date="2015-11" db="EMBL/GenBank/DDBJ databases">
        <title>Genomic analysis of 38 Legionella species identifies large and diverse effector repertoires.</title>
        <authorList>
            <person name="Burstein D."/>
            <person name="Amaro F."/>
            <person name="Zusman T."/>
            <person name="Lifshitz Z."/>
            <person name="Cohen O."/>
            <person name="Gilbert J.A."/>
            <person name="Pupko T."/>
            <person name="Shuman H.A."/>
            <person name="Segal G."/>
        </authorList>
    </citation>
    <scope>NUCLEOTIDE SEQUENCE [LARGE SCALE GENOMIC DNA]</scope>
    <source>
        <strain evidence="2 3">WIGA</strain>
    </source>
</reference>
<evidence type="ECO:0000313" key="2">
    <source>
        <dbReference type="EMBL" id="KTC76259.1"/>
    </source>
</evidence>
<comment type="caution">
    <text evidence="2">The sequence shown here is derived from an EMBL/GenBank/DDBJ whole genome shotgun (WGS) entry which is preliminary data.</text>
</comment>
<accession>A0A0W0RYQ1</accession>
<dbReference type="Proteomes" id="UP000054695">
    <property type="component" value="Unassembled WGS sequence"/>
</dbReference>
<dbReference type="STRING" id="447.Lboz_0595"/>
<gene>
    <name evidence="2" type="ORF">Lboz_0595</name>
</gene>
<proteinExistence type="predicted"/>
<keyword evidence="1" id="KW-0472">Membrane</keyword>